<feature type="region of interest" description="Disordered" evidence="6">
    <location>
        <begin position="243"/>
        <end position="267"/>
    </location>
</feature>
<dbReference type="PANTHER" id="PTHR10044">
    <property type="entry name" value="INHIBITOR OF APOPTOSIS"/>
    <property type="match status" value="1"/>
</dbReference>
<dbReference type="GO" id="GO:0043027">
    <property type="term" value="F:cysteine-type endopeptidase inhibitor activity involved in apoptotic process"/>
    <property type="evidence" value="ECO:0007669"/>
    <property type="project" value="TreeGrafter"/>
</dbReference>
<comment type="caution">
    <text evidence="8">The sequence shown here is derived from an EMBL/GenBank/DDBJ whole genome shotgun (WGS) entry which is preliminary data.</text>
</comment>
<evidence type="ECO:0000313" key="8">
    <source>
        <dbReference type="EMBL" id="KAK7107060.1"/>
    </source>
</evidence>
<proteinExistence type="inferred from homology"/>
<evidence type="ECO:0000256" key="3">
    <source>
        <dbReference type="ARBA" id="ARBA00022771"/>
    </source>
</evidence>
<dbReference type="InterPro" id="IPR001841">
    <property type="entry name" value="Znf_RING"/>
</dbReference>
<dbReference type="EMBL" id="JBAMIC010000004">
    <property type="protein sequence ID" value="KAK7107060.1"/>
    <property type="molecule type" value="Genomic_DNA"/>
</dbReference>
<dbReference type="Proteomes" id="UP001374579">
    <property type="component" value="Unassembled WGS sequence"/>
</dbReference>
<dbReference type="InterPro" id="IPR001370">
    <property type="entry name" value="BIR_rpt"/>
</dbReference>
<dbReference type="FunFam" id="1.10.1170.10:FF:000002">
    <property type="entry name" value="Baculoviral IAP repeat containing 7"/>
    <property type="match status" value="1"/>
</dbReference>
<dbReference type="PANTHER" id="PTHR10044:SF139">
    <property type="entry name" value="DEATH-ASSOCIATED INHIBITOR OF APOPTOSIS 2"/>
    <property type="match status" value="1"/>
</dbReference>
<evidence type="ECO:0000313" key="9">
    <source>
        <dbReference type="Proteomes" id="UP001374579"/>
    </source>
</evidence>
<dbReference type="AlphaFoldDB" id="A0AAN9GHL2"/>
<dbReference type="InterPro" id="IPR050784">
    <property type="entry name" value="IAP"/>
</dbReference>
<dbReference type="GO" id="GO:0005634">
    <property type="term" value="C:nucleus"/>
    <property type="evidence" value="ECO:0007669"/>
    <property type="project" value="TreeGrafter"/>
</dbReference>
<dbReference type="GO" id="GO:0008270">
    <property type="term" value="F:zinc ion binding"/>
    <property type="evidence" value="ECO:0007669"/>
    <property type="project" value="UniProtKB-KW"/>
</dbReference>
<dbReference type="PROSITE" id="PS50089">
    <property type="entry name" value="ZF_RING_2"/>
    <property type="match status" value="1"/>
</dbReference>
<dbReference type="GO" id="GO:0005737">
    <property type="term" value="C:cytoplasm"/>
    <property type="evidence" value="ECO:0007669"/>
    <property type="project" value="TreeGrafter"/>
</dbReference>
<keyword evidence="2" id="KW-0479">Metal-binding</keyword>
<dbReference type="PROSITE" id="PS50143">
    <property type="entry name" value="BIR_REPEAT_2"/>
    <property type="match status" value="2"/>
</dbReference>
<evidence type="ECO:0000256" key="5">
    <source>
        <dbReference type="PROSITE-ProRule" id="PRU00175"/>
    </source>
</evidence>
<dbReference type="CDD" id="cd00022">
    <property type="entry name" value="BIR"/>
    <property type="match status" value="1"/>
</dbReference>
<feature type="domain" description="RING-type" evidence="7">
    <location>
        <begin position="444"/>
        <end position="479"/>
    </location>
</feature>
<evidence type="ECO:0000256" key="1">
    <source>
        <dbReference type="ARBA" id="ARBA00006672"/>
    </source>
</evidence>
<evidence type="ECO:0000259" key="7">
    <source>
        <dbReference type="PROSITE" id="PS50089"/>
    </source>
</evidence>
<reference evidence="8 9" key="1">
    <citation type="submission" date="2024-02" db="EMBL/GenBank/DDBJ databases">
        <title>Chromosome-scale genome assembly of the rough periwinkle Littorina saxatilis.</title>
        <authorList>
            <person name="De Jode A."/>
            <person name="Faria R."/>
            <person name="Formenti G."/>
            <person name="Sims Y."/>
            <person name="Smith T.P."/>
            <person name="Tracey A."/>
            <person name="Wood J.M.D."/>
            <person name="Zagrodzka Z.B."/>
            <person name="Johannesson K."/>
            <person name="Butlin R.K."/>
            <person name="Leder E.H."/>
        </authorList>
    </citation>
    <scope>NUCLEOTIDE SEQUENCE [LARGE SCALE GENOMIC DNA]</scope>
    <source>
        <strain evidence="8">Snail1</strain>
        <tissue evidence="8">Muscle</tissue>
    </source>
</reference>
<keyword evidence="4" id="KW-0862">Zinc</keyword>
<evidence type="ECO:0000256" key="6">
    <source>
        <dbReference type="SAM" id="MobiDB-lite"/>
    </source>
</evidence>
<dbReference type="GO" id="GO:0043066">
    <property type="term" value="P:negative regulation of apoptotic process"/>
    <property type="evidence" value="ECO:0007669"/>
    <property type="project" value="TreeGrafter"/>
</dbReference>
<name>A0AAN9GHL2_9CAEN</name>
<dbReference type="Pfam" id="PF00653">
    <property type="entry name" value="BIR"/>
    <property type="match status" value="2"/>
</dbReference>
<accession>A0AAN9GHL2</accession>
<dbReference type="SUPFAM" id="SSF57924">
    <property type="entry name" value="Inhibitor of apoptosis (IAP) repeat"/>
    <property type="match status" value="2"/>
</dbReference>
<protein>
    <recommendedName>
        <fullName evidence="7">RING-type domain-containing protein</fullName>
    </recommendedName>
</protein>
<gene>
    <name evidence="8" type="ORF">V1264_015040</name>
</gene>
<dbReference type="Gene3D" id="1.10.1170.10">
    <property type="entry name" value="Inhibitor Of Apoptosis Protein (2mihbC-IAP-1), Chain A"/>
    <property type="match status" value="2"/>
</dbReference>
<dbReference type="GO" id="GO:0061630">
    <property type="term" value="F:ubiquitin protein ligase activity"/>
    <property type="evidence" value="ECO:0007669"/>
    <property type="project" value="TreeGrafter"/>
</dbReference>
<dbReference type="CDD" id="cd16510">
    <property type="entry name" value="RING-HC_IAPs"/>
    <property type="match status" value="1"/>
</dbReference>
<sequence>MSVFQSDMCSEFKRYATFNGFQTPTGVWPSQLAQAGFYRSGTCGDHQVICFTCGLQMDVRNLTRQPVMEVHRRLSPHCSFVTGASDNQPVPNVDSNAALEWLASNFSIGQLQTDSDNSPPQSYSLPPLPQDSGPERTSNSPSSLPFFPDGASLHNLPFLSDLSTLEQTQLDSLPMDFVDGFANAHLDSLSLFGGLSSSSQLFQPFTNNGLGGPREVLVTDGESVGMEGNYPQASMLQSNIADYMSTPAPPQQQTSLPQRQDDVGNSVPQKLSFDDLGIIIQRPKRQDMATYPKRLETFDRWQGQQISQTKEAIAEAGFYYAGYADCCRCFYCGGGLKSWESDDEPWIEHARWFTKCPYVRMSKGGDFIDAVLSLAKTNNSISMADVESEMQRIHNEQDLSTDVVDDVAADDEMDTDTELAGDDVEADALHFERENESLKQPEMCKICLDSEVSVLYVPCGHLVTCATCAPTVKTCIVCRQKIHGQVRVQRTD</sequence>
<organism evidence="8 9">
    <name type="scientific">Littorina saxatilis</name>
    <dbReference type="NCBI Taxonomy" id="31220"/>
    <lineage>
        <taxon>Eukaryota</taxon>
        <taxon>Metazoa</taxon>
        <taxon>Spiralia</taxon>
        <taxon>Lophotrochozoa</taxon>
        <taxon>Mollusca</taxon>
        <taxon>Gastropoda</taxon>
        <taxon>Caenogastropoda</taxon>
        <taxon>Littorinimorpha</taxon>
        <taxon>Littorinoidea</taxon>
        <taxon>Littorinidae</taxon>
        <taxon>Littorina</taxon>
    </lineage>
</organism>
<dbReference type="SMART" id="SM00238">
    <property type="entry name" value="BIR"/>
    <property type="match status" value="2"/>
</dbReference>
<evidence type="ECO:0000256" key="4">
    <source>
        <dbReference type="ARBA" id="ARBA00022833"/>
    </source>
</evidence>
<evidence type="ECO:0000256" key="2">
    <source>
        <dbReference type="ARBA" id="ARBA00022723"/>
    </source>
</evidence>
<comment type="similarity">
    <text evidence="1">Belongs to the IAP family.</text>
</comment>
<dbReference type="Pfam" id="PF13920">
    <property type="entry name" value="zf-C3HC4_3"/>
    <property type="match status" value="1"/>
</dbReference>
<dbReference type="Gene3D" id="3.30.40.10">
    <property type="entry name" value="Zinc/RING finger domain, C3HC4 (zinc finger)"/>
    <property type="match status" value="1"/>
</dbReference>
<feature type="region of interest" description="Disordered" evidence="6">
    <location>
        <begin position="110"/>
        <end position="146"/>
    </location>
</feature>
<dbReference type="GO" id="GO:0051726">
    <property type="term" value="P:regulation of cell cycle"/>
    <property type="evidence" value="ECO:0007669"/>
    <property type="project" value="TreeGrafter"/>
</dbReference>
<dbReference type="GO" id="GO:0031398">
    <property type="term" value="P:positive regulation of protein ubiquitination"/>
    <property type="evidence" value="ECO:0007669"/>
    <property type="project" value="TreeGrafter"/>
</dbReference>
<dbReference type="InterPro" id="IPR013083">
    <property type="entry name" value="Znf_RING/FYVE/PHD"/>
</dbReference>
<keyword evidence="3 5" id="KW-0863">Zinc-finger</keyword>
<keyword evidence="9" id="KW-1185">Reference proteome</keyword>